<accession>A0ABP8M348</accession>
<dbReference type="GO" id="GO:0032259">
    <property type="term" value="P:methylation"/>
    <property type="evidence" value="ECO:0007669"/>
    <property type="project" value="UniProtKB-KW"/>
</dbReference>
<dbReference type="Proteomes" id="UP001501508">
    <property type="component" value="Unassembled WGS sequence"/>
</dbReference>
<dbReference type="GO" id="GO:0008168">
    <property type="term" value="F:methyltransferase activity"/>
    <property type="evidence" value="ECO:0007669"/>
    <property type="project" value="UniProtKB-KW"/>
</dbReference>
<sequence length="275" mass="31683">MKMAIRLFKKKSSRPAYGWFGNYPTWQEAVRVSDGYDKHNILEKTKAALLKVKSGEAVYERDSVLFEKKMYPFPLITYLLHSAKQKRTPLNILDFGGSLGSTYFQIREFLSPDLCSGWNIVEQAHYIDCGRLFFEDEVLKFHYSIEDCLAHGPVDLAILSSVVQFLPEPHAFLEKLAAYGFRHIIFDRTFFVNGDRDRITVQNVWPSVYEASYPSWFFNEEGFLRHFQANYITGGEFSSYVPGESVLEIDREPVAYAKGFYLTKKDITDQPGLAS</sequence>
<name>A0ABP8M348_9BACT</name>
<keyword evidence="1" id="KW-0808">Transferase</keyword>
<dbReference type="InterPro" id="IPR027612">
    <property type="entry name" value="Put_MTase_LIC12133"/>
</dbReference>
<reference evidence="2" key="1">
    <citation type="journal article" date="2019" name="Int. J. Syst. Evol. Microbiol.">
        <title>The Global Catalogue of Microorganisms (GCM) 10K type strain sequencing project: providing services to taxonomists for standard genome sequencing and annotation.</title>
        <authorList>
            <consortium name="The Broad Institute Genomics Platform"/>
            <consortium name="The Broad Institute Genome Sequencing Center for Infectious Disease"/>
            <person name="Wu L."/>
            <person name="Ma J."/>
        </authorList>
    </citation>
    <scope>NUCLEOTIDE SEQUENCE [LARGE SCALE GENOMIC DNA]</scope>
    <source>
        <strain evidence="2">JCM 31920</strain>
    </source>
</reference>
<dbReference type="RefSeq" id="WP_345030963.1">
    <property type="nucleotide sequence ID" value="NZ_BAABEY010000029.1"/>
</dbReference>
<comment type="caution">
    <text evidence="1">The sequence shown here is derived from an EMBL/GenBank/DDBJ whole genome shotgun (WGS) entry which is preliminary data.</text>
</comment>
<dbReference type="EMBL" id="BAABEY010000029">
    <property type="protein sequence ID" value="GAA4443292.1"/>
    <property type="molecule type" value="Genomic_DNA"/>
</dbReference>
<keyword evidence="1" id="KW-0489">Methyltransferase</keyword>
<protein>
    <submittedName>
        <fullName evidence="1">TIGR04325 family methyltransferase</fullName>
    </submittedName>
</protein>
<dbReference type="NCBIfam" id="TIGR04325">
    <property type="entry name" value="MTase_LIC12133"/>
    <property type="match status" value="1"/>
</dbReference>
<gene>
    <name evidence="1" type="ORF">GCM10023091_31610</name>
</gene>
<evidence type="ECO:0000313" key="2">
    <source>
        <dbReference type="Proteomes" id="UP001501508"/>
    </source>
</evidence>
<organism evidence="1 2">
    <name type="scientific">Ravibacter arvi</name>
    <dbReference type="NCBI Taxonomy" id="2051041"/>
    <lineage>
        <taxon>Bacteria</taxon>
        <taxon>Pseudomonadati</taxon>
        <taxon>Bacteroidota</taxon>
        <taxon>Cytophagia</taxon>
        <taxon>Cytophagales</taxon>
        <taxon>Spirosomataceae</taxon>
        <taxon>Ravibacter</taxon>
    </lineage>
</organism>
<evidence type="ECO:0000313" key="1">
    <source>
        <dbReference type="EMBL" id="GAA4443292.1"/>
    </source>
</evidence>
<proteinExistence type="predicted"/>
<keyword evidence="2" id="KW-1185">Reference proteome</keyword>